<evidence type="ECO:0000256" key="5">
    <source>
        <dbReference type="ARBA" id="ARBA00023004"/>
    </source>
</evidence>
<evidence type="ECO:0000256" key="2">
    <source>
        <dbReference type="ARBA" id="ARBA00003532"/>
    </source>
</evidence>
<dbReference type="InterPro" id="IPR057431">
    <property type="entry name" value="LdpA_Fe-S-bd"/>
</dbReference>
<dbReference type="GO" id="GO:0051539">
    <property type="term" value="F:4 iron, 4 sulfur cluster binding"/>
    <property type="evidence" value="ECO:0007669"/>
    <property type="project" value="UniProtKB-KW"/>
</dbReference>
<keyword evidence="4" id="KW-0479">Metal-binding</keyword>
<dbReference type="EMBL" id="QWVT01000008">
    <property type="protein sequence ID" value="RID88076.1"/>
    <property type="molecule type" value="Genomic_DNA"/>
</dbReference>
<accession>A0A398BKZ4</accession>
<keyword evidence="3" id="KW-0004">4Fe-4S</keyword>
<dbReference type="InterPro" id="IPR050157">
    <property type="entry name" value="PSI_iron-sulfur_center"/>
</dbReference>
<comment type="cofactor">
    <cofactor evidence="1">
        <name>[4Fe-4S] cluster</name>
        <dbReference type="ChEBI" id="CHEBI:49883"/>
    </cofactor>
</comment>
<dbReference type="Gene3D" id="3.30.70.20">
    <property type="match status" value="2"/>
</dbReference>
<dbReference type="Proteomes" id="UP000265816">
    <property type="component" value="Unassembled WGS sequence"/>
</dbReference>
<dbReference type="AlphaFoldDB" id="A0A398BKZ4"/>
<sequence>MSLLSNWLESLGYELEVGDHCLQKISPFSTCSICVDSCPEQAIVLKNGVPEIIDGACNGCGRCVTICPVSALKGQSPSRKTIGKCLVLDEGPAPTENELLYLYKRGIRTIYMEPDQNDKECTIESAEVANSLLEGMKLARLQFTTALPQETLLQEERLSRRGFFEKISLEGKKLALSTVTPANWRFNQDCFKRPGLFPGWSFFDIALDVDSCTICEICIKLCPEQAFAIEGDKLVVDNGKCSGCLLCTDVCQDEGISVVPSLHKSETLEYSLTTNICKECGTSFYGWNDADSCIVCSSKKKNGFLF</sequence>
<feature type="domain" description="4Fe-4S ferredoxin-type" evidence="7">
    <location>
        <begin position="48"/>
        <end position="77"/>
    </location>
</feature>
<name>A0A398BKZ4_9BACI</name>
<dbReference type="PROSITE" id="PS51379">
    <property type="entry name" value="4FE4S_FER_2"/>
    <property type="match status" value="3"/>
</dbReference>
<evidence type="ECO:0000313" key="9">
    <source>
        <dbReference type="Proteomes" id="UP000265816"/>
    </source>
</evidence>
<keyword evidence="6" id="KW-0411">Iron-sulfur</keyword>
<dbReference type="Pfam" id="PF13237">
    <property type="entry name" value="Fer4_10"/>
    <property type="match status" value="1"/>
</dbReference>
<proteinExistence type="predicted"/>
<comment type="function">
    <text evidence="2">Ferredoxins are iron-sulfur proteins that transfer electrons in a wide variety of metabolic reactions.</text>
</comment>
<dbReference type="PANTHER" id="PTHR24960">
    <property type="entry name" value="PHOTOSYSTEM I IRON-SULFUR CENTER-RELATED"/>
    <property type="match status" value="1"/>
</dbReference>
<keyword evidence="9" id="KW-1185">Reference proteome</keyword>
<dbReference type="GO" id="GO:0046872">
    <property type="term" value="F:metal ion binding"/>
    <property type="evidence" value="ECO:0007669"/>
    <property type="project" value="UniProtKB-KW"/>
</dbReference>
<reference evidence="8 9" key="1">
    <citation type="submission" date="2018-08" db="EMBL/GenBank/DDBJ databases">
        <title>Bacillus jemisoniae sp. nov., Bacillus chryseoplanitiae sp. nov., Bacillus resnikiae sp. nov., and Bacillus frankliniae sp. nov., isolated from Viking spacecraft and associated surfaces.</title>
        <authorList>
            <person name="Seuylemezian A."/>
            <person name="Vaishampayan P."/>
        </authorList>
    </citation>
    <scope>NUCLEOTIDE SEQUENCE [LARGE SCALE GENOMIC DNA]</scope>
    <source>
        <strain evidence="8 9">JJ-247</strain>
    </source>
</reference>
<evidence type="ECO:0000259" key="7">
    <source>
        <dbReference type="PROSITE" id="PS51379"/>
    </source>
</evidence>
<gene>
    <name evidence="8" type="ORF">D1970_04380</name>
</gene>
<evidence type="ECO:0000256" key="1">
    <source>
        <dbReference type="ARBA" id="ARBA00001966"/>
    </source>
</evidence>
<protein>
    <recommendedName>
        <fullName evidence="7">4Fe-4S ferredoxin-type domain-containing protein</fullName>
    </recommendedName>
</protein>
<comment type="caution">
    <text evidence="8">The sequence shown here is derived from an EMBL/GenBank/DDBJ whole genome shotgun (WGS) entry which is preliminary data.</text>
</comment>
<dbReference type="OrthoDB" id="9798098at2"/>
<feature type="domain" description="4Fe-4S ferredoxin-type" evidence="7">
    <location>
        <begin position="203"/>
        <end position="232"/>
    </location>
</feature>
<evidence type="ECO:0000256" key="6">
    <source>
        <dbReference type="ARBA" id="ARBA00023014"/>
    </source>
</evidence>
<organism evidence="8 9">
    <name type="scientific">Mesobacillus zeae</name>
    <dbReference type="NCBI Taxonomy" id="1917180"/>
    <lineage>
        <taxon>Bacteria</taxon>
        <taxon>Bacillati</taxon>
        <taxon>Bacillota</taxon>
        <taxon>Bacilli</taxon>
        <taxon>Bacillales</taxon>
        <taxon>Bacillaceae</taxon>
        <taxon>Mesobacillus</taxon>
    </lineage>
</organism>
<dbReference type="PROSITE" id="PS00198">
    <property type="entry name" value="4FE4S_FER_1"/>
    <property type="match status" value="2"/>
</dbReference>
<dbReference type="RefSeq" id="WP_119111645.1">
    <property type="nucleotide sequence ID" value="NZ_CBCSEO010000001.1"/>
</dbReference>
<evidence type="ECO:0000313" key="8">
    <source>
        <dbReference type="EMBL" id="RID88076.1"/>
    </source>
</evidence>
<dbReference type="SUPFAM" id="SSF54862">
    <property type="entry name" value="4Fe-4S ferredoxins"/>
    <property type="match status" value="2"/>
</dbReference>
<evidence type="ECO:0000256" key="3">
    <source>
        <dbReference type="ARBA" id="ARBA00022485"/>
    </source>
</evidence>
<keyword evidence="5" id="KW-0408">Iron</keyword>
<dbReference type="InterPro" id="IPR017896">
    <property type="entry name" value="4Fe4S_Fe-S-bd"/>
</dbReference>
<dbReference type="Pfam" id="PF25160">
    <property type="entry name" value="LdpA_Fe-S-bd"/>
    <property type="match status" value="1"/>
</dbReference>
<dbReference type="InterPro" id="IPR017900">
    <property type="entry name" value="4Fe4S_Fe_S_CS"/>
</dbReference>
<feature type="domain" description="4Fe-4S ferredoxin-type" evidence="7">
    <location>
        <begin position="233"/>
        <end position="261"/>
    </location>
</feature>
<dbReference type="PANTHER" id="PTHR24960:SF79">
    <property type="entry name" value="PHOTOSYSTEM I IRON-SULFUR CENTER"/>
    <property type="match status" value="1"/>
</dbReference>
<evidence type="ECO:0000256" key="4">
    <source>
        <dbReference type="ARBA" id="ARBA00022723"/>
    </source>
</evidence>